<reference evidence="2" key="1">
    <citation type="journal article" date="2014" name="Front. Microbiol.">
        <title>High frequency of phylogenetically diverse reductive dehalogenase-homologous genes in deep subseafloor sedimentary metagenomes.</title>
        <authorList>
            <person name="Kawai M."/>
            <person name="Futagami T."/>
            <person name="Toyoda A."/>
            <person name="Takaki Y."/>
            <person name="Nishi S."/>
            <person name="Hori S."/>
            <person name="Arai W."/>
            <person name="Tsubouchi T."/>
            <person name="Morono Y."/>
            <person name="Uchiyama I."/>
            <person name="Ito T."/>
            <person name="Fujiyama A."/>
            <person name="Inagaki F."/>
            <person name="Takami H."/>
        </authorList>
    </citation>
    <scope>NUCLEOTIDE SEQUENCE</scope>
    <source>
        <strain evidence="2">Expedition CK06-06</strain>
    </source>
</reference>
<dbReference type="AlphaFoldDB" id="X1BC24"/>
<accession>X1BC24</accession>
<dbReference type="InterPro" id="IPR004843">
    <property type="entry name" value="Calcineurin-like_PHP"/>
</dbReference>
<evidence type="ECO:0000259" key="1">
    <source>
        <dbReference type="Pfam" id="PF00149"/>
    </source>
</evidence>
<dbReference type="SUPFAM" id="SSF56300">
    <property type="entry name" value="Metallo-dependent phosphatases"/>
    <property type="match status" value="1"/>
</dbReference>
<evidence type="ECO:0000313" key="2">
    <source>
        <dbReference type="EMBL" id="GAG92575.1"/>
    </source>
</evidence>
<dbReference type="InterPro" id="IPR029052">
    <property type="entry name" value="Metallo-depent_PP-like"/>
</dbReference>
<sequence>MVKIVAVGDIHGDYKNFVIILKGTGIIDENLNWAGGKIHLVQNGDVMDRGPDARKVFDLLMRLEKEAEKAGGMVHALIGNHEFMNIVGISFDYPDYVTPEQFVSFLPDKYREKKEQEFNEKASEKNHSSNENNGLNKYWTQLIRNDRVARQKYKDFFNNKYGKWIRKHNTVIKI</sequence>
<gene>
    <name evidence="2" type="ORF">S01H4_42648</name>
</gene>
<organism evidence="2">
    <name type="scientific">marine sediment metagenome</name>
    <dbReference type="NCBI Taxonomy" id="412755"/>
    <lineage>
        <taxon>unclassified sequences</taxon>
        <taxon>metagenomes</taxon>
        <taxon>ecological metagenomes</taxon>
    </lineage>
</organism>
<feature type="domain" description="Calcineurin-like phosphoesterase" evidence="1">
    <location>
        <begin position="3"/>
        <end position="134"/>
    </location>
</feature>
<dbReference type="Pfam" id="PF00149">
    <property type="entry name" value="Metallophos"/>
    <property type="match status" value="1"/>
</dbReference>
<dbReference type="GO" id="GO:0016787">
    <property type="term" value="F:hydrolase activity"/>
    <property type="evidence" value="ECO:0007669"/>
    <property type="project" value="InterPro"/>
</dbReference>
<dbReference type="PANTHER" id="PTHR46546">
    <property type="entry name" value="SHEWANELLA-LIKE PROTEIN PHOSPHATASE 1"/>
    <property type="match status" value="1"/>
</dbReference>
<proteinExistence type="predicted"/>
<protein>
    <recommendedName>
        <fullName evidence="1">Calcineurin-like phosphoesterase domain-containing protein</fullName>
    </recommendedName>
</protein>
<name>X1BC24_9ZZZZ</name>
<comment type="caution">
    <text evidence="2">The sequence shown here is derived from an EMBL/GenBank/DDBJ whole genome shotgun (WGS) entry which is preliminary data.</text>
</comment>
<dbReference type="EMBL" id="BART01023441">
    <property type="protein sequence ID" value="GAG92575.1"/>
    <property type="molecule type" value="Genomic_DNA"/>
</dbReference>
<feature type="non-terminal residue" evidence="2">
    <location>
        <position position="174"/>
    </location>
</feature>
<dbReference type="Gene3D" id="3.60.21.10">
    <property type="match status" value="1"/>
</dbReference>
<dbReference type="PANTHER" id="PTHR46546:SF4">
    <property type="entry name" value="SHEWANELLA-LIKE PROTEIN PHOSPHATASE 1"/>
    <property type="match status" value="1"/>
</dbReference>